<dbReference type="SUPFAM" id="SSF143011">
    <property type="entry name" value="RelE-like"/>
    <property type="match status" value="1"/>
</dbReference>
<evidence type="ECO:0000313" key="2">
    <source>
        <dbReference type="Proteomes" id="UP000178379"/>
    </source>
</evidence>
<proteinExistence type="predicted"/>
<dbReference type="PANTHER" id="PTHR40266">
    <property type="entry name" value="TOXIN HIGB-1"/>
    <property type="match status" value="1"/>
</dbReference>
<dbReference type="Pfam" id="PF05015">
    <property type="entry name" value="HigB-like_toxin"/>
    <property type="match status" value="1"/>
</dbReference>
<dbReference type="Proteomes" id="UP000178379">
    <property type="component" value="Unassembled WGS sequence"/>
</dbReference>
<dbReference type="STRING" id="1817756.A2140_05275"/>
<protein>
    <submittedName>
        <fullName evidence="1">Peptidase</fullName>
    </submittedName>
</protein>
<dbReference type="AlphaFoldDB" id="A0A1F6T5U1"/>
<dbReference type="PANTHER" id="PTHR40266:SF2">
    <property type="entry name" value="TOXIN HIGB-1"/>
    <property type="match status" value="1"/>
</dbReference>
<evidence type="ECO:0000313" key="1">
    <source>
        <dbReference type="EMBL" id="OGI40405.1"/>
    </source>
</evidence>
<sequence length="92" mass="10771">MIGSFRHAGLERFFRDGSRSGIQPKHANKLARQLALLNAARRPQEMNVPGWRLHRLKGRMAGHWAVWVDENWRLTFAFDGEKAILVDYQDYH</sequence>
<accession>A0A1F6T5U1</accession>
<dbReference type="InterPro" id="IPR007711">
    <property type="entry name" value="HigB-1"/>
</dbReference>
<comment type="caution">
    <text evidence="1">The sequence shown here is derived from an EMBL/GenBank/DDBJ whole genome shotgun (WGS) entry which is preliminary data.</text>
</comment>
<organism evidence="1 2">
    <name type="scientific">Candidatus Muproteobacteria bacterium RBG_16_62_13</name>
    <dbReference type="NCBI Taxonomy" id="1817756"/>
    <lineage>
        <taxon>Bacteria</taxon>
        <taxon>Pseudomonadati</taxon>
        <taxon>Pseudomonadota</taxon>
        <taxon>Candidatus Muproteobacteria</taxon>
    </lineage>
</organism>
<reference evidence="1 2" key="1">
    <citation type="journal article" date="2016" name="Nat. Commun.">
        <title>Thousands of microbial genomes shed light on interconnected biogeochemical processes in an aquifer system.</title>
        <authorList>
            <person name="Anantharaman K."/>
            <person name="Brown C.T."/>
            <person name="Hug L.A."/>
            <person name="Sharon I."/>
            <person name="Castelle C.J."/>
            <person name="Probst A.J."/>
            <person name="Thomas B.C."/>
            <person name="Singh A."/>
            <person name="Wilkins M.J."/>
            <person name="Karaoz U."/>
            <person name="Brodie E.L."/>
            <person name="Williams K.H."/>
            <person name="Hubbard S.S."/>
            <person name="Banfield J.F."/>
        </authorList>
    </citation>
    <scope>NUCLEOTIDE SEQUENCE [LARGE SCALE GENOMIC DNA]</scope>
</reference>
<name>A0A1F6T5U1_9PROT</name>
<gene>
    <name evidence="1" type="ORF">A2140_05275</name>
</gene>
<dbReference type="EMBL" id="MFSQ01000053">
    <property type="protein sequence ID" value="OGI40405.1"/>
    <property type="molecule type" value="Genomic_DNA"/>
</dbReference>
<dbReference type="Gene3D" id="3.30.2310.20">
    <property type="entry name" value="RelE-like"/>
    <property type="match status" value="1"/>
</dbReference>
<dbReference type="InterPro" id="IPR035093">
    <property type="entry name" value="RelE/ParE_toxin_dom_sf"/>
</dbReference>